<evidence type="ECO:0008006" key="3">
    <source>
        <dbReference type="Google" id="ProtNLM"/>
    </source>
</evidence>
<accession>A0A921Q3D3</accession>
<dbReference type="PANTHER" id="PTHR47481:SF41">
    <property type="entry name" value="COPIA-LIKE POLYPROTEIN_RETROTRANSPOSON"/>
    <property type="match status" value="1"/>
</dbReference>
<gene>
    <name evidence="1" type="ORF">BDA96_10G194800</name>
</gene>
<reference evidence="1" key="1">
    <citation type="journal article" date="2019" name="BMC Genomics">
        <title>A new reference genome for Sorghum bicolor reveals high levels of sequence similarity between sweet and grain genotypes: implications for the genetics of sugar metabolism.</title>
        <authorList>
            <person name="Cooper E.A."/>
            <person name="Brenton Z.W."/>
            <person name="Flinn B.S."/>
            <person name="Jenkins J."/>
            <person name="Shu S."/>
            <person name="Flowers D."/>
            <person name="Luo F."/>
            <person name="Wang Y."/>
            <person name="Xia P."/>
            <person name="Barry K."/>
            <person name="Daum C."/>
            <person name="Lipzen A."/>
            <person name="Yoshinaga Y."/>
            <person name="Schmutz J."/>
            <person name="Saski C."/>
            <person name="Vermerris W."/>
            <person name="Kresovich S."/>
        </authorList>
    </citation>
    <scope>NUCLEOTIDE SEQUENCE</scope>
</reference>
<dbReference type="Proteomes" id="UP000807115">
    <property type="component" value="Chromosome 10"/>
</dbReference>
<proteinExistence type="predicted"/>
<dbReference type="EMBL" id="CM027689">
    <property type="protein sequence ID" value="KAG0514472.1"/>
    <property type="molecule type" value="Genomic_DNA"/>
</dbReference>
<protein>
    <recommendedName>
        <fullName evidence="3">Retrotransposon Copia-like N-terminal domain-containing protein</fullName>
    </recommendedName>
</protein>
<evidence type="ECO:0000313" key="1">
    <source>
        <dbReference type="EMBL" id="KAG0514472.1"/>
    </source>
</evidence>
<sequence>MDDDTQAAPALAADIVAALPPPPAPSLASALTTINVKTHIPFALELDPPNYSTWRELFQTLVGKFTSTHIDSTPAPENPYASWLVVDCSIRSLINSSSSPRVMRLIMETGASAHTIWTKAANLFLDNKASHPITLEAKFRTLS</sequence>
<reference evidence="1" key="2">
    <citation type="submission" date="2020-10" db="EMBL/GenBank/DDBJ databases">
        <authorList>
            <person name="Cooper E.A."/>
            <person name="Brenton Z.W."/>
            <person name="Flinn B.S."/>
            <person name="Jenkins J."/>
            <person name="Shu S."/>
            <person name="Flowers D."/>
            <person name="Luo F."/>
            <person name="Wang Y."/>
            <person name="Xia P."/>
            <person name="Barry K."/>
            <person name="Daum C."/>
            <person name="Lipzen A."/>
            <person name="Yoshinaga Y."/>
            <person name="Schmutz J."/>
            <person name="Saski C."/>
            <person name="Vermerris W."/>
            <person name="Kresovich S."/>
        </authorList>
    </citation>
    <scope>NUCLEOTIDE SEQUENCE</scope>
</reference>
<comment type="caution">
    <text evidence="1">The sequence shown here is derived from an EMBL/GenBank/DDBJ whole genome shotgun (WGS) entry which is preliminary data.</text>
</comment>
<dbReference type="AlphaFoldDB" id="A0A921Q3D3"/>
<name>A0A921Q3D3_SORBI</name>
<dbReference type="PANTHER" id="PTHR47481">
    <property type="match status" value="1"/>
</dbReference>
<organism evidence="1 2">
    <name type="scientific">Sorghum bicolor</name>
    <name type="common">Sorghum</name>
    <name type="synonym">Sorghum vulgare</name>
    <dbReference type="NCBI Taxonomy" id="4558"/>
    <lineage>
        <taxon>Eukaryota</taxon>
        <taxon>Viridiplantae</taxon>
        <taxon>Streptophyta</taxon>
        <taxon>Embryophyta</taxon>
        <taxon>Tracheophyta</taxon>
        <taxon>Spermatophyta</taxon>
        <taxon>Magnoliopsida</taxon>
        <taxon>Liliopsida</taxon>
        <taxon>Poales</taxon>
        <taxon>Poaceae</taxon>
        <taxon>PACMAD clade</taxon>
        <taxon>Panicoideae</taxon>
        <taxon>Andropogonodae</taxon>
        <taxon>Andropogoneae</taxon>
        <taxon>Sorghinae</taxon>
        <taxon>Sorghum</taxon>
    </lineage>
</organism>
<evidence type="ECO:0000313" key="2">
    <source>
        <dbReference type="Proteomes" id="UP000807115"/>
    </source>
</evidence>